<dbReference type="EMBL" id="JAYRBN010000056">
    <property type="protein sequence ID" value="KAL2742720.1"/>
    <property type="molecule type" value="Genomic_DNA"/>
</dbReference>
<keyword evidence="3" id="KW-1185">Reference proteome</keyword>
<feature type="compositionally biased region" description="Basic and acidic residues" evidence="1">
    <location>
        <begin position="1"/>
        <end position="10"/>
    </location>
</feature>
<gene>
    <name evidence="2" type="ORF">V1477_008209</name>
</gene>
<evidence type="ECO:0000313" key="3">
    <source>
        <dbReference type="Proteomes" id="UP001607303"/>
    </source>
</evidence>
<comment type="caution">
    <text evidence="2">The sequence shown here is derived from an EMBL/GenBank/DDBJ whole genome shotgun (WGS) entry which is preliminary data.</text>
</comment>
<accession>A0ABD2CD28</accession>
<feature type="compositionally biased region" description="Acidic residues" evidence="1">
    <location>
        <begin position="15"/>
        <end position="40"/>
    </location>
</feature>
<feature type="region of interest" description="Disordered" evidence="1">
    <location>
        <begin position="1"/>
        <end position="81"/>
    </location>
</feature>
<evidence type="ECO:0000313" key="2">
    <source>
        <dbReference type="EMBL" id="KAL2742720.1"/>
    </source>
</evidence>
<organism evidence="2 3">
    <name type="scientific">Vespula maculifrons</name>
    <name type="common">Eastern yellow jacket</name>
    <name type="synonym">Wasp</name>
    <dbReference type="NCBI Taxonomy" id="7453"/>
    <lineage>
        <taxon>Eukaryota</taxon>
        <taxon>Metazoa</taxon>
        <taxon>Ecdysozoa</taxon>
        <taxon>Arthropoda</taxon>
        <taxon>Hexapoda</taxon>
        <taxon>Insecta</taxon>
        <taxon>Pterygota</taxon>
        <taxon>Neoptera</taxon>
        <taxon>Endopterygota</taxon>
        <taxon>Hymenoptera</taxon>
        <taxon>Apocrita</taxon>
        <taxon>Aculeata</taxon>
        <taxon>Vespoidea</taxon>
        <taxon>Vespidae</taxon>
        <taxon>Vespinae</taxon>
        <taxon>Vespula</taxon>
    </lineage>
</organism>
<feature type="compositionally biased region" description="Basic and acidic residues" evidence="1">
    <location>
        <begin position="67"/>
        <end position="81"/>
    </location>
</feature>
<proteinExistence type="predicted"/>
<protein>
    <submittedName>
        <fullName evidence="2">Uncharacterized protein</fullName>
    </submittedName>
</protein>
<name>A0ABD2CD28_VESMC</name>
<dbReference type="Proteomes" id="UP001607303">
    <property type="component" value="Unassembled WGS sequence"/>
</dbReference>
<evidence type="ECO:0000256" key="1">
    <source>
        <dbReference type="SAM" id="MobiDB-lite"/>
    </source>
</evidence>
<feature type="compositionally biased region" description="Basic and acidic residues" evidence="1">
    <location>
        <begin position="41"/>
        <end position="60"/>
    </location>
</feature>
<dbReference type="AlphaFoldDB" id="A0ABD2CD28"/>
<sequence>MYHEFSKEESCGSCDEAEDEDEDEDVDKDEDKDKDEDEVDDRVNRISNRRYDINRVKEDGGGEEGDETHRRKWVEGGEKKK</sequence>
<reference evidence="2 3" key="1">
    <citation type="journal article" date="2024" name="Ann. Entomol. Soc. Am.">
        <title>Genomic analyses of the southern and eastern yellowjacket wasps (Hymenoptera: Vespidae) reveal evolutionary signatures of social life.</title>
        <authorList>
            <person name="Catto M.A."/>
            <person name="Caine P.B."/>
            <person name="Orr S.E."/>
            <person name="Hunt B.G."/>
            <person name="Goodisman M.A.D."/>
        </authorList>
    </citation>
    <scope>NUCLEOTIDE SEQUENCE [LARGE SCALE GENOMIC DNA]</scope>
    <source>
        <strain evidence="2">232</strain>
        <tissue evidence="2">Head and thorax</tissue>
    </source>
</reference>